<proteinExistence type="predicted"/>
<comment type="caution">
    <text evidence="1">The sequence shown here is derived from an EMBL/GenBank/DDBJ whole genome shotgun (WGS) entry which is preliminary data.</text>
</comment>
<evidence type="ECO:0000313" key="1">
    <source>
        <dbReference type="EMBL" id="MQX08639.1"/>
    </source>
</evidence>
<dbReference type="Proteomes" id="UP000466694">
    <property type="component" value="Unassembled WGS sequence"/>
</dbReference>
<accession>A0A844A688</accession>
<organism evidence="1 2">
    <name type="scientific">Rhizobium fredii</name>
    <name type="common">Sinorhizobium fredii</name>
    <dbReference type="NCBI Taxonomy" id="380"/>
    <lineage>
        <taxon>Bacteria</taxon>
        <taxon>Pseudomonadati</taxon>
        <taxon>Pseudomonadota</taxon>
        <taxon>Alphaproteobacteria</taxon>
        <taxon>Hyphomicrobiales</taxon>
        <taxon>Rhizobiaceae</taxon>
        <taxon>Sinorhizobium/Ensifer group</taxon>
        <taxon>Sinorhizobium</taxon>
    </lineage>
</organism>
<dbReference type="AlphaFoldDB" id="A0A844A688"/>
<dbReference type="RefSeq" id="WP_060563281.1">
    <property type="nucleotide sequence ID" value="NZ_BJNI01000005.1"/>
</dbReference>
<gene>
    <name evidence="1" type="ORF">GHK48_10160</name>
</gene>
<reference evidence="1 2" key="1">
    <citation type="journal article" date="2013" name="Genome Biol.">
        <title>Comparative genomics of the core and accessory genomes of 48 Sinorhizobium strains comprising five genospecies.</title>
        <authorList>
            <person name="Sugawara M."/>
            <person name="Epstein B."/>
            <person name="Badgley B.D."/>
            <person name="Unno T."/>
            <person name="Xu L."/>
            <person name="Reese J."/>
            <person name="Gyaneshwar P."/>
            <person name="Denny R."/>
            <person name="Mudge J."/>
            <person name="Bharti A.K."/>
            <person name="Farmer A.D."/>
            <person name="May G.D."/>
            <person name="Woodward J.E."/>
            <person name="Medigue C."/>
            <person name="Vallenet D."/>
            <person name="Lajus A."/>
            <person name="Rouy Z."/>
            <person name="Martinez-Vaz B."/>
            <person name="Tiffin P."/>
            <person name="Young N.D."/>
            <person name="Sadowsky M.J."/>
        </authorList>
    </citation>
    <scope>NUCLEOTIDE SEQUENCE [LARGE SCALE GENOMIC DNA]</scope>
    <source>
        <strain evidence="1 2">USDA205</strain>
    </source>
</reference>
<name>A0A844A688_RHIFR</name>
<evidence type="ECO:0000313" key="2">
    <source>
        <dbReference type="Proteomes" id="UP000466694"/>
    </source>
</evidence>
<protein>
    <submittedName>
        <fullName evidence="1">Uncharacterized protein</fullName>
    </submittedName>
</protein>
<sequence length="92" mass="9935">MTDLPTVQALIDAHKAAMQRYDDLPDGDVPDEVDAEMTKAAEALCTYRPATIEGVHRKAEYMMSCDVFVGGESGEPEFTQAQLISGFLPVGA</sequence>
<dbReference type="EMBL" id="WISZ01000084">
    <property type="protein sequence ID" value="MQX08639.1"/>
    <property type="molecule type" value="Genomic_DNA"/>
</dbReference>